<evidence type="ECO:0000256" key="4">
    <source>
        <dbReference type="ARBA" id="ARBA00022801"/>
    </source>
</evidence>
<dbReference type="RefSeq" id="XP_004911133.1">
    <property type="nucleotide sequence ID" value="XM_004911076.4"/>
</dbReference>
<dbReference type="GO" id="GO:0016020">
    <property type="term" value="C:membrane"/>
    <property type="evidence" value="ECO:0007669"/>
    <property type="project" value="UniProtKB-SubCell"/>
</dbReference>
<dbReference type="HOGENOM" id="CLU_006842_7_0_1"/>
<keyword evidence="8 10" id="KW-0472">Membrane</keyword>
<evidence type="ECO:0000256" key="10">
    <source>
        <dbReference type="SAM" id="Phobius"/>
    </source>
</evidence>
<evidence type="ECO:0000313" key="18">
    <source>
        <dbReference type="Xenbase" id="XB-GENE-1012399"/>
    </source>
</evidence>
<dbReference type="SMART" id="SM00020">
    <property type="entry name" value="Tryp_SPc"/>
    <property type="match status" value="1"/>
</dbReference>
<dbReference type="InterPro" id="IPR043504">
    <property type="entry name" value="Peptidase_S1_PA_chymotrypsin"/>
</dbReference>
<dbReference type="InterPro" id="IPR036364">
    <property type="entry name" value="SEA_dom_sf"/>
</dbReference>
<sequence>MKSTQFKITVAAIIIAFVLLLAAAISAIVVVVVLGKQSPASSAKNLRYFSGSLRILNLNYSDEYTITTSNGFKQMAAKIAKVLDSAYEDSELKNQYNSSQVISLSPGSVIPVFVLLFNFVNNGSSASTVQGIFVENMKNTSKTGFDVDQSSLHLSEISSSDAQNLLYSVPSTTTAYTTTAADFTACGIGGPSVSNRIVGGTNAGLGSWPWQASLRLLGSHTCGASLLNDTWLVAAAHCFDMNADANSWTVVLGTINVYSGSEFKIEKIIIYEGYTSHNHRNDIALLKLFTPLNFTSIIRPVCLPEASDIFPDGSSCYITGWGALTDGGSASQVLQQAEVKIINSDTCSSSQMYGGLIYPSMICAGYATGQIDSCQGDSGGPLVTLKSGRWVLIGIVSFGYGCALPNKPGVYSRITYLRNWITAHSGL</sequence>
<keyword evidence="5" id="KW-0720">Serine protease</keyword>
<dbReference type="InterPro" id="IPR000082">
    <property type="entry name" value="SEA_dom"/>
</dbReference>
<feature type="domain" description="Peptidase S1" evidence="12">
    <location>
        <begin position="197"/>
        <end position="426"/>
    </location>
</feature>
<accession>F6XTL2</accession>
<keyword evidence="7 10" id="KW-1133">Transmembrane helix</keyword>
<evidence type="ECO:0000259" key="12">
    <source>
        <dbReference type="PROSITE" id="PS50240"/>
    </source>
</evidence>
<gene>
    <name evidence="13 15 16 17 18" type="primary">tmprss11f</name>
</gene>
<dbReference type="Gene3D" id="3.30.70.960">
    <property type="entry name" value="SEA domain"/>
    <property type="match status" value="1"/>
</dbReference>
<dbReference type="OrthoDB" id="9425590at2759"/>
<reference evidence="13" key="1">
    <citation type="journal article" date="2010" name="Science">
        <title>The genome of the Western clawed frog Xenopus tropicalis.</title>
        <authorList>
            <person name="Hellsten U."/>
            <person name="Harland R.M."/>
            <person name="Gilchrist M.J."/>
            <person name="Hendrix D."/>
            <person name="Jurka J."/>
            <person name="Kapitonov V."/>
            <person name="Ovcharenko I."/>
            <person name="Putnam N.H."/>
            <person name="Shu S."/>
            <person name="Taher L."/>
            <person name="Blitz I.L."/>
            <person name="Blumberg B."/>
            <person name="Dichmann D.S."/>
            <person name="Dubchak I."/>
            <person name="Amaya E."/>
            <person name="Detter J.C."/>
            <person name="Fletcher R."/>
            <person name="Gerhard D.S."/>
            <person name="Goodstein D."/>
            <person name="Graves T."/>
            <person name="Grigoriev I.V."/>
            <person name="Grimwood J."/>
            <person name="Kawashima T."/>
            <person name="Lindquist E."/>
            <person name="Lucas S.M."/>
            <person name="Mead P.E."/>
            <person name="Mitros T."/>
            <person name="Ogino H."/>
            <person name="Ohta Y."/>
            <person name="Poliakov A.V."/>
            <person name="Pollet N."/>
            <person name="Robert J."/>
            <person name="Salamov A."/>
            <person name="Sater A.K."/>
            <person name="Schmutz J."/>
            <person name="Terry A."/>
            <person name="Vize P.D."/>
            <person name="Warren W.C."/>
            <person name="Wells D."/>
            <person name="Wills A."/>
            <person name="Wilson R.K."/>
            <person name="Zimmerman L.B."/>
            <person name="Zorn A.M."/>
            <person name="Grainger R."/>
            <person name="Grammer T."/>
            <person name="Khokha M.K."/>
            <person name="Richardson P.M."/>
            <person name="Rokhsar D.S."/>
        </authorList>
    </citation>
    <scope>NUCLEOTIDE SEQUENCE [LARGE SCALE GENOMIC DNA]</scope>
    <source>
        <strain evidence="13">Nigerian</strain>
    </source>
</reference>
<feature type="domain" description="SEA" evidence="11">
    <location>
        <begin position="45"/>
        <end position="159"/>
    </location>
</feature>
<dbReference type="PANTHER" id="PTHR24252:SF28">
    <property type="entry name" value="TRANSMEMBRANE PROTEASE SERINE 11C ISOFORM X1"/>
    <property type="match status" value="1"/>
</dbReference>
<keyword evidence="2 15" id="KW-0645">Protease</keyword>
<dbReference type="Gene3D" id="2.40.10.10">
    <property type="entry name" value="Trypsin-like serine proteases"/>
    <property type="match status" value="1"/>
</dbReference>
<evidence type="ECO:0000256" key="3">
    <source>
        <dbReference type="ARBA" id="ARBA00022692"/>
    </source>
</evidence>
<reference evidence="13" key="2">
    <citation type="submission" date="2011-06" db="UniProtKB">
        <authorList>
            <consortium name="Ensembl"/>
        </authorList>
    </citation>
    <scope>IDENTIFICATION</scope>
</reference>
<evidence type="ECO:0000256" key="2">
    <source>
        <dbReference type="ARBA" id="ARBA00022670"/>
    </source>
</evidence>
<dbReference type="GO" id="GO:0004252">
    <property type="term" value="F:serine-type endopeptidase activity"/>
    <property type="evidence" value="ECO:0007669"/>
    <property type="project" value="InterPro"/>
</dbReference>
<dbReference type="CDD" id="cd00190">
    <property type="entry name" value="Tryp_SPc"/>
    <property type="match status" value="1"/>
</dbReference>
<evidence type="ECO:0000313" key="14">
    <source>
        <dbReference type="Proteomes" id="UP000008143"/>
    </source>
</evidence>
<dbReference type="Pfam" id="PF00089">
    <property type="entry name" value="Trypsin"/>
    <property type="match status" value="1"/>
</dbReference>
<dbReference type="PANTHER" id="PTHR24252">
    <property type="entry name" value="ACROSIN-RELATED"/>
    <property type="match status" value="1"/>
</dbReference>
<organism evidence="13">
    <name type="scientific">Xenopus tropicalis</name>
    <name type="common">Western clawed frog</name>
    <name type="synonym">Silurana tropicalis</name>
    <dbReference type="NCBI Taxonomy" id="8364"/>
    <lineage>
        <taxon>Eukaryota</taxon>
        <taxon>Metazoa</taxon>
        <taxon>Chordata</taxon>
        <taxon>Craniata</taxon>
        <taxon>Vertebrata</taxon>
        <taxon>Euteleostomi</taxon>
        <taxon>Amphibia</taxon>
        <taxon>Batrachia</taxon>
        <taxon>Anura</taxon>
        <taxon>Pipoidea</taxon>
        <taxon>Pipidae</taxon>
        <taxon>Xenopodinae</taxon>
        <taxon>Xenopus</taxon>
        <taxon>Silurana</taxon>
    </lineage>
</organism>
<evidence type="ECO:0000313" key="16">
    <source>
        <dbReference type="RefSeq" id="XP_012810863.1"/>
    </source>
</evidence>
<dbReference type="Bgee" id="ENSXETG00000017962">
    <property type="expression patterns" value="Expressed in mesonephros and 8 other cell types or tissues"/>
</dbReference>
<feature type="transmembrane region" description="Helical" evidence="10">
    <location>
        <begin position="6"/>
        <end position="34"/>
    </location>
</feature>
<dbReference type="Xenbase" id="XB-GENE-1012399">
    <property type="gene designation" value="tmprss11f"/>
</dbReference>
<evidence type="ECO:0000256" key="9">
    <source>
        <dbReference type="ARBA" id="ARBA00023157"/>
    </source>
</evidence>
<evidence type="ECO:0000259" key="11">
    <source>
        <dbReference type="PROSITE" id="PS50024"/>
    </source>
</evidence>
<dbReference type="eggNOG" id="KOG3627">
    <property type="taxonomic scope" value="Eukaryota"/>
</dbReference>
<dbReference type="InterPro" id="IPR009003">
    <property type="entry name" value="Peptidase_S1_PA"/>
</dbReference>
<evidence type="ECO:0000313" key="15">
    <source>
        <dbReference type="RefSeq" id="XP_004911133.1"/>
    </source>
</evidence>
<evidence type="ECO:0000256" key="1">
    <source>
        <dbReference type="ARBA" id="ARBA00004606"/>
    </source>
</evidence>
<dbReference type="Pfam" id="PF01390">
    <property type="entry name" value="SEA"/>
    <property type="match status" value="1"/>
</dbReference>
<dbReference type="PROSITE" id="PS50024">
    <property type="entry name" value="SEA"/>
    <property type="match status" value="1"/>
</dbReference>
<dbReference type="OMA" id="EPNTKMK"/>
<dbReference type="FunFam" id="2.40.10.10:FF:000003">
    <property type="entry name" value="Transmembrane serine protease 3"/>
    <property type="match status" value="1"/>
</dbReference>
<dbReference type="Ensembl" id="ENSXETT00000038951">
    <property type="protein sequence ID" value="ENSXETP00000038951"/>
    <property type="gene ID" value="ENSXETG00000017962"/>
</dbReference>
<dbReference type="GO" id="GO:0006508">
    <property type="term" value="P:proteolysis"/>
    <property type="evidence" value="ECO:0007669"/>
    <property type="project" value="UniProtKB-KW"/>
</dbReference>
<dbReference type="SUPFAM" id="SSF50494">
    <property type="entry name" value="Trypsin-like serine proteases"/>
    <property type="match status" value="1"/>
</dbReference>
<keyword evidence="6" id="KW-0735">Signal-anchor</keyword>
<keyword evidence="9" id="KW-1015">Disulfide bond</keyword>
<dbReference type="InterPro" id="IPR033116">
    <property type="entry name" value="TRYPSIN_SER"/>
</dbReference>
<evidence type="ECO:0000313" key="17">
    <source>
        <dbReference type="RefSeq" id="XP_031759205.1"/>
    </source>
</evidence>
<name>F6XTL2_XENTR</name>
<evidence type="ECO:0000256" key="6">
    <source>
        <dbReference type="ARBA" id="ARBA00022968"/>
    </source>
</evidence>
<evidence type="ECO:0000256" key="7">
    <source>
        <dbReference type="ARBA" id="ARBA00022989"/>
    </source>
</evidence>
<keyword evidence="14" id="KW-1185">Reference proteome</keyword>
<comment type="subcellular location">
    <subcellularLocation>
        <location evidence="1">Membrane</location>
        <topology evidence="1">Single-pass type II membrane protein</topology>
    </subcellularLocation>
</comment>
<dbReference type="PRINTS" id="PR00722">
    <property type="entry name" value="CHYMOTRYPSIN"/>
</dbReference>
<dbReference type="PROSITE" id="PS50240">
    <property type="entry name" value="TRYPSIN_DOM"/>
    <property type="match status" value="1"/>
</dbReference>
<dbReference type="RefSeq" id="XP_012810863.1">
    <property type="nucleotide sequence ID" value="XM_012955409.3"/>
</dbReference>
<protein>
    <submittedName>
        <fullName evidence="15 16">Transmembrane protease serine 11C isoform X1</fullName>
    </submittedName>
    <submittedName>
        <fullName evidence="13">Transmembrane serine protease 11F</fullName>
    </submittedName>
</protein>
<dbReference type="GeneID" id="100379970"/>
<dbReference type="PROSITE" id="PS00135">
    <property type="entry name" value="TRYPSIN_SER"/>
    <property type="match status" value="1"/>
</dbReference>
<dbReference type="AlphaFoldDB" id="F6XTL2"/>
<dbReference type="AGR" id="Xenbase:XB-GENE-1012399"/>
<evidence type="ECO:0000313" key="13">
    <source>
        <dbReference type="Ensembl" id="ENSXETP00000038951"/>
    </source>
</evidence>
<proteinExistence type="predicted"/>
<reference evidence="15 16" key="3">
    <citation type="submission" date="2025-04" db="UniProtKB">
        <authorList>
            <consortium name="RefSeq"/>
        </authorList>
    </citation>
    <scope>IDENTIFICATION</scope>
    <source>
        <strain evidence="15 16">Nigerian</strain>
        <tissue evidence="15 16">Liver and blood</tissue>
    </source>
</reference>
<dbReference type="InterPro" id="IPR001254">
    <property type="entry name" value="Trypsin_dom"/>
</dbReference>
<dbReference type="GeneTree" id="ENSGT00940000163094"/>
<dbReference type="CTD" id="389208"/>
<dbReference type="Proteomes" id="UP000008143">
    <property type="component" value="Chromosome 1"/>
</dbReference>
<dbReference type="RefSeq" id="XP_031759205.1">
    <property type="nucleotide sequence ID" value="XM_031903345.1"/>
</dbReference>
<dbReference type="InterPro" id="IPR001314">
    <property type="entry name" value="Peptidase_S1A"/>
</dbReference>
<evidence type="ECO:0000256" key="5">
    <source>
        <dbReference type="ARBA" id="ARBA00022825"/>
    </source>
</evidence>
<evidence type="ECO:0000256" key="8">
    <source>
        <dbReference type="ARBA" id="ARBA00023136"/>
    </source>
</evidence>
<keyword evidence="3 10" id="KW-0812">Transmembrane</keyword>
<dbReference type="KEGG" id="xtr:100379970"/>
<dbReference type="SUPFAM" id="SSF82671">
    <property type="entry name" value="SEA domain"/>
    <property type="match status" value="1"/>
</dbReference>
<keyword evidence="4" id="KW-0378">Hydrolase</keyword>